<organism evidence="3 4">
    <name type="scientific">Sphaerimonospora thailandensis</name>
    <dbReference type="NCBI Taxonomy" id="795644"/>
    <lineage>
        <taxon>Bacteria</taxon>
        <taxon>Bacillati</taxon>
        <taxon>Actinomycetota</taxon>
        <taxon>Actinomycetes</taxon>
        <taxon>Streptosporangiales</taxon>
        <taxon>Streptosporangiaceae</taxon>
        <taxon>Sphaerimonospora</taxon>
    </lineage>
</organism>
<accession>A0A8J3RD37</accession>
<feature type="compositionally biased region" description="Low complexity" evidence="1">
    <location>
        <begin position="57"/>
        <end position="72"/>
    </location>
</feature>
<name>A0A8J3RD37_9ACTN</name>
<feature type="signal peptide" evidence="2">
    <location>
        <begin position="1"/>
        <end position="28"/>
    </location>
</feature>
<keyword evidence="4" id="KW-1185">Reference proteome</keyword>
<dbReference type="AlphaFoldDB" id="A0A8J3RD37"/>
<protein>
    <submittedName>
        <fullName evidence="3">Uncharacterized protein</fullName>
    </submittedName>
</protein>
<feature type="region of interest" description="Disordered" evidence="1">
    <location>
        <begin position="49"/>
        <end position="73"/>
    </location>
</feature>
<evidence type="ECO:0000256" key="1">
    <source>
        <dbReference type="SAM" id="MobiDB-lite"/>
    </source>
</evidence>
<reference evidence="3" key="1">
    <citation type="submission" date="2021-01" db="EMBL/GenBank/DDBJ databases">
        <title>Whole genome shotgun sequence of Sphaerimonospora thailandensis NBRC 107569.</title>
        <authorList>
            <person name="Komaki H."/>
            <person name="Tamura T."/>
        </authorList>
    </citation>
    <scope>NUCLEOTIDE SEQUENCE</scope>
    <source>
        <strain evidence="3">NBRC 107569</strain>
    </source>
</reference>
<gene>
    <name evidence="3" type="ORF">Mth01_50560</name>
</gene>
<evidence type="ECO:0000256" key="2">
    <source>
        <dbReference type="SAM" id="SignalP"/>
    </source>
</evidence>
<evidence type="ECO:0000313" key="4">
    <source>
        <dbReference type="Proteomes" id="UP000610966"/>
    </source>
</evidence>
<keyword evidence="2" id="KW-0732">Signal</keyword>
<proteinExistence type="predicted"/>
<dbReference type="EMBL" id="BOOG01000062">
    <property type="protein sequence ID" value="GIH72803.1"/>
    <property type="molecule type" value="Genomic_DNA"/>
</dbReference>
<sequence>MKKALLTGALAVAAMVAPAVLATESASAAPITMHDGISTHTTIKTTKTTKITRKAAHASSKTARATSSTSRVTVKRKTIRDPRVDIRIHKFVLNSKTYILPSCQSVINGGVYVSPSCGASLARPTYILRGRTYALPGSWNVQTVTGLPGRWYGLPGYRLGTGVHEYILDERTYLLPECQYVVNGGVYVSPSCEDDFTTPVYLVDGRWRPLPGSWCDQPFVSLPGRWYGLPGHRYGNPGHNWGGTRWGGHWGNGRWGNGRWGHDRWGGGHR</sequence>
<dbReference type="Proteomes" id="UP000610966">
    <property type="component" value="Unassembled WGS sequence"/>
</dbReference>
<feature type="chain" id="PRO_5035327681" evidence="2">
    <location>
        <begin position="29"/>
        <end position="270"/>
    </location>
</feature>
<evidence type="ECO:0000313" key="3">
    <source>
        <dbReference type="EMBL" id="GIH72803.1"/>
    </source>
</evidence>
<comment type="caution">
    <text evidence="3">The sequence shown here is derived from an EMBL/GenBank/DDBJ whole genome shotgun (WGS) entry which is preliminary data.</text>
</comment>